<evidence type="ECO:0000256" key="2">
    <source>
        <dbReference type="ARBA" id="ARBA00006920"/>
    </source>
</evidence>
<keyword evidence="4" id="KW-0633">Potassium transport</keyword>
<accession>A0A246FG58</accession>
<dbReference type="Pfam" id="PF06736">
    <property type="entry name" value="TMEM175"/>
    <property type="match status" value="1"/>
</dbReference>
<evidence type="ECO:0000256" key="12">
    <source>
        <dbReference type="ARBA" id="ARBA00034430"/>
    </source>
</evidence>
<comment type="similarity">
    <text evidence="2">Belongs to the TMEM175 family.</text>
</comment>
<reference evidence="14 15" key="1">
    <citation type="submission" date="2017-06" db="EMBL/GenBank/DDBJ databases">
        <title>Hymenobacter amundsenii sp. nov. isolated from regoliths in Antarctica.</title>
        <authorList>
            <person name="Sedlacek I."/>
            <person name="Kralova S."/>
            <person name="Pantucek R."/>
            <person name="Svec P."/>
            <person name="Holochova P."/>
            <person name="Stankova E."/>
            <person name="Vrbovska V."/>
            <person name="Busse H.-J."/>
        </authorList>
    </citation>
    <scope>NUCLEOTIDE SEQUENCE [LARGE SCALE GENOMIC DNA]</scope>
    <source>
        <strain evidence="14 15">CCM 8682</strain>
    </source>
</reference>
<evidence type="ECO:0000256" key="5">
    <source>
        <dbReference type="ARBA" id="ARBA00022692"/>
    </source>
</evidence>
<keyword evidence="8 13" id="KW-1133">Transmembrane helix</keyword>
<dbReference type="GO" id="GO:0015252">
    <property type="term" value="F:proton channel activity"/>
    <property type="evidence" value="ECO:0007669"/>
    <property type="project" value="InterPro"/>
</dbReference>
<proteinExistence type="inferred from homology"/>
<protein>
    <recommendedName>
        <fullName evidence="16">DUF1211 domain-containing protein</fullName>
    </recommendedName>
</protein>
<keyword evidence="7" id="KW-0630">Potassium</keyword>
<dbReference type="GO" id="GO:0005267">
    <property type="term" value="F:potassium channel activity"/>
    <property type="evidence" value="ECO:0007669"/>
    <property type="project" value="UniProtKB-KW"/>
</dbReference>
<comment type="caution">
    <text evidence="14">The sequence shown here is derived from an EMBL/GenBank/DDBJ whole genome shotgun (WGS) entry which is preliminary data.</text>
</comment>
<evidence type="ECO:0000256" key="7">
    <source>
        <dbReference type="ARBA" id="ARBA00022958"/>
    </source>
</evidence>
<evidence type="ECO:0000256" key="11">
    <source>
        <dbReference type="ARBA" id="ARBA00023303"/>
    </source>
</evidence>
<evidence type="ECO:0000256" key="1">
    <source>
        <dbReference type="ARBA" id="ARBA00004141"/>
    </source>
</evidence>
<keyword evidence="3" id="KW-0813">Transport</keyword>
<comment type="subcellular location">
    <subcellularLocation>
        <location evidence="1">Membrane</location>
        <topology evidence="1">Multi-pass membrane protein</topology>
    </subcellularLocation>
</comment>
<evidence type="ECO:0000313" key="14">
    <source>
        <dbReference type="EMBL" id="OWP61502.1"/>
    </source>
</evidence>
<evidence type="ECO:0000256" key="6">
    <source>
        <dbReference type="ARBA" id="ARBA00022826"/>
    </source>
</evidence>
<evidence type="ECO:0000256" key="8">
    <source>
        <dbReference type="ARBA" id="ARBA00022989"/>
    </source>
</evidence>
<dbReference type="AlphaFoldDB" id="A0A246FG58"/>
<comment type="catalytic activity">
    <reaction evidence="12">
        <text>K(+)(in) = K(+)(out)</text>
        <dbReference type="Rhea" id="RHEA:29463"/>
        <dbReference type="ChEBI" id="CHEBI:29103"/>
    </reaction>
</comment>
<keyword evidence="11" id="KW-0407">Ion channel</keyword>
<keyword evidence="6" id="KW-0631">Potassium channel</keyword>
<organism evidence="14 15">
    <name type="scientific">Hymenobacter amundsenii</name>
    <dbReference type="NCBI Taxonomy" id="2006685"/>
    <lineage>
        <taxon>Bacteria</taxon>
        <taxon>Pseudomonadati</taxon>
        <taxon>Bacteroidota</taxon>
        <taxon>Cytophagia</taxon>
        <taxon>Cytophagales</taxon>
        <taxon>Hymenobacteraceae</taxon>
        <taxon>Hymenobacter</taxon>
    </lineage>
</organism>
<dbReference type="PANTHER" id="PTHR31462:SF5">
    <property type="entry name" value="ENDOSOMAL_LYSOSOMAL PROTON CHANNEL TMEM175"/>
    <property type="match status" value="1"/>
</dbReference>
<dbReference type="Proteomes" id="UP000197277">
    <property type="component" value="Unassembled WGS sequence"/>
</dbReference>
<sequence length="159" mass="17191">MVSFLMLCVVWVNHHRLLSQIGPITHAVFWLNANLLMWCSFVPFPTALLGDYLTNPLSAGVFGGVMAGMSLSFTLIRLHVQRRPDLLTAGVDLTRFVRTSRQSLFFGPLLYALGAAATLISPWLALAVFGFVPGYFICFNSQPAQAGPHPGDGGAAAAR</sequence>
<dbReference type="GO" id="GO:0016020">
    <property type="term" value="C:membrane"/>
    <property type="evidence" value="ECO:0007669"/>
    <property type="project" value="UniProtKB-SubCell"/>
</dbReference>
<evidence type="ECO:0000256" key="9">
    <source>
        <dbReference type="ARBA" id="ARBA00023065"/>
    </source>
</evidence>
<keyword evidence="10 13" id="KW-0472">Membrane</keyword>
<keyword evidence="9" id="KW-0406">Ion transport</keyword>
<name>A0A246FG58_9BACT</name>
<dbReference type="PANTHER" id="PTHR31462">
    <property type="entry name" value="ENDOSOMAL/LYSOSOMAL POTASSIUM CHANNEL TMEM175"/>
    <property type="match status" value="1"/>
</dbReference>
<evidence type="ECO:0000256" key="10">
    <source>
        <dbReference type="ARBA" id="ARBA00023136"/>
    </source>
</evidence>
<dbReference type="OrthoDB" id="7626281at2"/>
<feature type="transmembrane region" description="Helical" evidence="13">
    <location>
        <begin position="29"/>
        <end position="50"/>
    </location>
</feature>
<keyword evidence="5 13" id="KW-0812">Transmembrane</keyword>
<dbReference type="EMBL" id="NIRR01000060">
    <property type="protein sequence ID" value="OWP61502.1"/>
    <property type="molecule type" value="Genomic_DNA"/>
</dbReference>
<feature type="transmembrane region" description="Helical" evidence="13">
    <location>
        <begin position="57"/>
        <end position="76"/>
    </location>
</feature>
<dbReference type="InterPro" id="IPR010617">
    <property type="entry name" value="TMEM175-like"/>
</dbReference>
<evidence type="ECO:0000256" key="3">
    <source>
        <dbReference type="ARBA" id="ARBA00022448"/>
    </source>
</evidence>
<evidence type="ECO:0000256" key="4">
    <source>
        <dbReference type="ARBA" id="ARBA00022538"/>
    </source>
</evidence>
<feature type="transmembrane region" description="Helical" evidence="13">
    <location>
        <begin position="109"/>
        <end position="132"/>
    </location>
</feature>
<evidence type="ECO:0008006" key="16">
    <source>
        <dbReference type="Google" id="ProtNLM"/>
    </source>
</evidence>
<keyword evidence="15" id="KW-1185">Reference proteome</keyword>
<evidence type="ECO:0000313" key="15">
    <source>
        <dbReference type="Proteomes" id="UP000197277"/>
    </source>
</evidence>
<gene>
    <name evidence="14" type="ORF">CDA63_19115</name>
</gene>
<evidence type="ECO:0000256" key="13">
    <source>
        <dbReference type="SAM" id="Phobius"/>
    </source>
</evidence>